<dbReference type="AlphaFoldDB" id="A0A246G8W6"/>
<protein>
    <submittedName>
        <fullName evidence="1">Uncharacterized protein</fullName>
    </submittedName>
</protein>
<sequence length="96" mass="10603">MIYFTSPDDKDDNFNIPNASKTAFKNYKSGLSSVDFDNMTDDSKLKNLDIIDDGESIGTLTFPVIVLFKNAAGKKGAIKLKSINADRLLVDIKVQK</sequence>
<comment type="caution">
    <text evidence="1">The sequence shown here is derived from an EMBL/GenBank/DDBJ whole genome shotgun (WGS) entry which is preliminary data.</text>
</comment>
<dbReference type="Proteomes" id="UP000198034">
    <property type="component" value="Unassembled WGS sequence"/>
</dbReference>
<organism evidence="1 2">
    <name type="scientific">Flavobacterium columnare</name>
    <dbReference type="NCBI Taxonomy" id="996"/>
    <lineage>
        <taxon>Bacteria</taxon>
        <taxon>Pseudomonadati</taxon>
        <taxon>Bacteroidota</taxon>
        <taxon>Flavobacteriia</taxon>
        <taxon>Flavobacteriales</taxon>
        <taxon>Flavobacteriaceae</taxon>
        <taxon>Flavobacterium</taxon>
    </lineage>
</organism>
<dbReference type="EMBL" id="MTCY01000039">
    <property type="protein sequence ID" value="OWP75549.1"/>
    <property type="molecule type" value="Genomic_DNA"/>
</dbReference>
<reference evidence="1 2" key="1">
    <citation type="journal article" date="2017" name="Infect. Genet. Evol.">
        <title>Comparative genome analysis of fish pathogen Flavobacterium columnare reveals extensive sequence diversity within the species.</title>
        <authorList>
            <person name="Kayansamruaj P."/>
            <person name="Dong H.T."/>
            <person name="Hirono I."/>
            <person name="Kondo H."/>
            <person name="Senapin S."/>
            <person name="Rodkhum C."/>
        </authorList>
    </citation>
    <scope>NUCLEOTIDE SEQUENCE [LARGE SCALE GENOMIC DNA]</scope>
    <source>
        <strain evidence="1 2">1214</strain>
    </source>
</reference>
<gene>
    <name evidence="1" type="ORF">BWK62_11810</name>
</gene>
<accession>A0A246G8W6</accession>
<name>A0A246G8W6_9FLAO</name>
<evidence type="ECO:0000313" key="1">
    <source>
        <dbReference type="EMBL" id="OWP75549.1"/>
    </source>
</evidence>
<evidence type="ECO:0000313" key="2">
    <source>
        <dbReference type="Proteomes" id="UP000198034"/>
    </source>
</evidence>
<proteinExistence type="predicted"/>